<evidence type="ECO:0000259" key="2">
    <source>
        <dbReference type="SMART" id="SM00849"/>
    </source>
</evidence>
<keyword evidence="1" id="KW-0732">Signal</keyword>
<feature type="signal peptide" evidence="1">
    <location>
        <begin position="1"/>
        <end position="20"/>
    </location>
</feature>
<comment type="caution">
    <text evidence="3">The sequence shown here is derived from an EMBL/GenBank/DDBJ whole genome shotgun (WGS) entry which is preliminary data.</text>
</comment>
<proteinExistence type="predicted"/>
<feature type="chain" id="PRO_5024407714" evidence="1">
    <location>
        <begin position="21"/>
        <end position="273"/>
    </location>
</feature>
<organism evidence="3 4">
    <name type="scientific">Candidatus Ordinivivax streblomastigis</name>
    <dbReference type="NCBI Taxonomy" id="2540710"/>
    <lineage>
        <taxon>Bacteria</taxon>
        <taxon>Pseudomonadati</taxon>
        <taxon>Bacteroidota</taxon>
        <taxon>Bacteroidia</taxon>
        <taxon>Bacteroidales</taxon>
        <taxon>Candidatus Ordinivivax</taxon>
    </lineage>
</organism>
<dbReference type="Gene3D" id="3.60.15.10">
    <property type="entry name" value="Ribonuclease Z/Hydroxyacylglutathione hydrolase-like"/>
    <property type="match status" value="1"/>
</dbReference>
<evidence type="ECO:0000256" key="1">
    <source>
        <dbReference type="SAM" id="SignalP"/>
    </source>
</evidence>
<reference evidence="3 4" key="1">
    <citation type="submission" date="2019-03" db="EMBL/GenBank/DDBJ databases">
        <title>Single cell metagenomics reveals metabolic interactions within the superorganism composed of flagellate Streblomastix strix and complex community of Bacteroidetes bacteria on its surface.</title>
        <authorList>
            <person name="Treitli S.C."/>
            <person name="Kolisko M."/>
            <person name="Husnik F."/>
            <person name="Keeling P."/>
            <person name="Hampl V."/>
        </authorList>
    </citation>
    <scope>NUCLEOTIDE SEQUENCE [LARGE SCALE GENOMIC DNA]</scope>
    <source>
        <strain evidence="3">St1</strain>
    </source>
</reference>
<keyword evidence="3" id="KW-0378">Hydrolase</keyword>
<name>A0A5M8NVB6_9BACT</name>
<dbReference type="InterPro" id="IPR050855">
    <property type="entry name" value="NDM-1-like"/>
</dbReference>
<dbReference type="PANTHER" id="PTHR42951:SF22">
    <property type="entry name" value="METALLO BETA-LACTAMASE SUPERFAMILY LIPOPROTEIN"/>
    <property type="match status" value="1"/>
</dbReference>
<dbReference type="EMBL" id="SNRX01000100">
    <property type="protein sequence ID" value="KAA6300317.1"/>
    <property type="molecule type" value="Genomic_DNA"/>
</dbReference>
<evidence type="ECO:0000313" key="3">
    <source>
        <dbReference type="EMBL" id="KAA6300317.1"/>
    </source>
</evidence>
<gene>
    <name evidence="3" type="ORF">EZS26_003543</name>
</gene>
<dbReference type="GO" id="GO:0004416">
    <property type="term" value="F:hydroxyacylglutathione hydrolase activity"/>
    <property type="evidence" value="ECO:0007669"/>
    <property type="project" value="UniProtKB-EC"/>
</dbReference>
<dbReference type="AlphaFoldDB" id="A0A5M8NVB6"/>
<dbReference type="Proteomes" id="UP000324575">
    <property type="component" value="Unassembled WGS sequence"/>
</dbReference>
<feature type="domain" description="Metallo-beta-lactamase" evidence="2">
    <location>
        <begin position="46"/>
        <end position="208"/>
    </location>
</feature>
<dbReference type="InterPro" id="IPR001279">
    <property type="entry name" value="Metallo-B-lactamas"/>
</dbReference>
<protein>
    <submittedName>
        <fullName evidence="3">Hydroxyacylglutathione hydrolase</fullName>
        <ecNumber evidence="3">3.1.2.6</ecNumber>
    </submittedName>
</protein>
<sequence length="273" mass="30989">MKLKTTFIALSLLLCHILAAQEVFKNADLTISKLEQGVWIVETVDMTTMYIVEGEERALLIDTGTQCDSLDRIVRRITSKPLDVVVTHNHIDHAGNIRYFDTVYMHPADSTVRMGMEFHGVYRWLADGDVFDLGNRKIEVVWMPGHTPGSIVLLDKAINACYSGDTFGSGQVWLQLSPHISMQTYFTSCVRMENIMREQQIMKIYCGHYPYLKRALELNYITEMKDLAKRLSEGDTNGSQPYQMPFKTGIVCDKPSMAVNGEAMIVYDSENIN</sequence>
<dbReference type="SUPFAM" id="SSF56281">
    <property type="entry name" value="Metallo-hydrolase/oxidoreductase"/>
    <property type="match status" value="1"/>
</dbReference>
<evidence type="ECO:0000313" key="4">
    <source>
        <dbReference type="Proteomes" id="UP000324575"/>
    </source>
</evidence>
<dbReference type="Pfam" id="PF00753">
    <property type="entry name" value="Lactamase_B"/>
    <property type="match status" value="1"/>
</dbReference>
<dbReference type="SMART" id="SM00849">
    <property type="entry name" value="Lactamase_B"/>
    <property type="match status" value="1"/>
</dbReference>
<dbReference type="InterPro" id="IPR036866">
    <property type="entry name" value="RibonucZ/Hydroxyglut_hydro"/>
</dbReference>
<accession>A0A5M8NVB6</accession>
<dbReference type="EC" id="3.1.2.6" evidence="3"/>
<dbReference type="PANTHER" id="PTHR42951">
    <property type="entry name" value="METALLO-BETA-LACTAMASE DOMAIN-CONTAINING"/>
    <property type="match status" value="1"/>
</dbReference>